<dbReference type="Proteomes" id="UP000621516">
    <property type="component" value="Unassembled WGS sequence"/>
</dbReference>
<evidence type="ECO:0000256" key="1">
    <source>
        <dbReference type="SAM" id="Phobius"/>
    </source>
</evidence>
<organism evidence="2 3">
    <name type="scientific">Aestuariibaculum marinum</name>
    <dbReference type="NCBI Taxonomy" id="2683592"/>
    <lineage>
        <taxon>Bacteria</taxon>
        <taxon>Pseudomonadati</taxon>
        <taxon>Bacteroidota</taxon>
        <taxon>Flavobacteriia</taxon>
        <taxon>Flavobacteriales</taxon>
        <taxon>Flavobacteriaceae</taxon>
    </lineage>
</organism>
<evidence type="ECO:0000313" key="3">
    <source>
        <dbReference type="Proteomes" id="UP000621516"/>
    </source>
</evidence>
<reference evidence="2 3" key="1">
    <citation type="journal article" date="2018" name="J. Microbiol.">
        <title>Aestuariibaculum marinum sp. nov., a marine bacterium isolated from seawater in South Korea.</title>
        <authorList>
            <person name="Choi J."/>
            <person name="Lee D."/>
            <person name="Jang J.H."/>
            <person name="Cha S."/>
            <person name="Seo T."/>
        </authorList>
    </citation>
    <scope>NUCLEOTIDE SEQUENCE [LARGE SCALE GENOMIC DNA]</scope>
    <source>
        <strain evidence="2 3">IP7</strain>
    </source>
</reference>
<evidence type="ECO:0000313" key="2">
    <source>
        <dbReference type="EMBL" id="MBD0825083.1"/>
    </source>
</evidence>
<keyword evidence="1" id="KW-1133">Transmembrane helix</keyword>
<keyword evidence="1" id="KW-0812">Transmembrane</keyword>
<dbReference type="RefSeq" id="WP_188224378.1">
    <property type="nucleotide sequence ID" value="NZ_JACVXD010000010.1"/>
</dbReference>
<feature type="transmembrane region" description="Helical" evidence="1">
    <location>
        <begin position="6"/>
        <end position="26"/>
    </location>
</feature>
<proteinExistence type="predicted"/>
<name>A0A8J6PYF6_9FLAO</name>
<dbReference type="EMBL" id="JACVXD010000010">
    <property type="protein sequence ID" value="MBD0825083.1"/>
    <property type="molecule type" value="Genomic_DNA"/>
</dbReference>
<accession>A0A8J6PYF6</accession>
<keyword evidence="1" id="KW-0472">Membrane</keyword>
<comment type="caution">
    <text evidence="2">The sequence shown here is derived from an EMBL/GenBank/DDBJ whole genome shotgun (WGS) entry which is preliminary data.</text>
</comment>
<protein>
    <submittedName>
        <fullName evidence="2">6-phosphogluconate dehydrogenase</fullName>
    </submittedName>
</protein>
<dbReference type="AlphaFoldDB" id="A0A8J6PYF6"/>
<keyword evidence="3" id="KW-1185">Reference proteome</keyword>
<gene>
    <name evidence="2" type="ORF">ICJ85_13755</name>
</gene>
<sequence>MKKFLYKLIAAIVIVTIGYFCFVYYVPYSEGVRSGDLIKFSKKGVFTKTWEGELSQGVSEEQRFAFSVEKGNKKIINDLQKYQGRFVRLSYFERYRTFFWLGDTKYFITKVEEDKERQTLYKK</sequence>